<evidence type="ECO:0000256" key="16">
    <source>
        <dbReference type="SAM" id="MobiDB-lite"/>
    </source>
</evidence>
<dbReference type="InterPro" id="IPR037139">
    <property type="entry name" value="VHL_alpha_dom_sf"/>
</dbReference>
<feature type="signal peptide" evidence="17">
    <location>
        <begin position="1"/>
        <end position="28"/>
    </location>
</feature>
<evidence type="ECO:0000256" key="5">
    <source>
        <dbReference type="ARBA" id="ARBA00004906"/>
    </source>
</evidence>
<keyword evidence="11" id="KW-0472">Membrane</keyword>
<protein>
    <recommendedName>
        <fullName evidence="14">von Hippel-Lindau disease tumor suppressor</fullName>
    </recommendedName>
    <alternativeName>
        <fullName evidence="15">pVHL</fullName>
    </alternativeName>
</protein>
<evidence type="ECO:0000313" key="21">
    <source>
        <dbReference type="Proteomes" id="UP001142489"/>
    </source>
</evidence>
<dbReference type="EMBL" id="JAPFRF010000011">
    <property type="protein sequence ID" value="KAJ7316958.1"/>
    <property type="molecule type" value="Genomic_DNA"/>
</dbReference>
<dbReference type="Pfam" id="PF01847">
    <property type="entry name" value="VHL"/>
    <property type="match status" value="1"/>
</dbReference>
<comment type="subcellular location">
    <subcellularLocation>
        <location evidence="2">Cell membrane</location>
        <topology evidence="2">Peripheral membrane protein</topology>
    </subcellularLocation>
    <subcellularLocation>
        <location evidence="4">Cytoplasm</location>
    </subcellularLocation>
    <subcellularLocation>
        <location evidence="3">Endoplasmic reticulum</location>
    </subcellularLocation>
    <subcellularLocation>
        <location evidence="1">Nucleus</location>
    </subcellularLocation>
</comment>
<dbReference type="CDD" id="cd05468">
    <property type="entry name" value="pVHL"/>
    <property type="match status" value="1"/>
</dbReference>
<dbReference type="GO" id="GO:0010468">
    <property type="term" value="P:regulation of gene expression"/>
    <property type="evidence" value="ECO:0007669"/>
    <property type="project" value="UniProtKB-ARBA"/>
</dbReference>
<feature type="compositionally biased region" description="Gly residues" evidence="16">
    <location>
        <begin position="73"/>
        <end position="86"/>
    </location>
</feature>
<keyword evidence="12" id="KW-0539">Nucleus</keyword>
<dbReference type="InterPro" id="IPR037140">
    <property type="entry name" value="VHL_beta_dom_sf"/>
</dbReference>
<evidence type="ECO:0000256" key="17">
    <source>
        <dbReference type="SAM" id="SignalP"/>
    </source>
</evidence>
<organism evidence="20 21">
    <name type="scientific">Phrynocephalus forsythii</name>
    <dbReference type="NCBI Taxonomy" id="171643"/>
    <lineage>
        <taxon>Eukaryota</taxon>
        <taxon>Metazoa</taxon>
        <taxon>Chordata</taxon>
        <taxon>Craniata</taxon>
        <taxon>Vertebrata</taxon>
        <taxon>Euteleostomi</taxon>
        <taxon>Lepidosauria</taxon>
        <taxon>Squamata</taxon>
        <taxon>Bifurcata</taxon>
        <taxon>Unidentata</taxon>
        <taxon>Episquamata</taxon>
        <taxon>Toxicofera</taxon>
        <taxon>Iguania</taxon>
        <taxon>Acrodonta</taxon>
        <taxon>Agamidae</taxon>
        <taxon>Agaminae</taxon>
        <taxon>Phrynocephalus</taxon>
    </lineage>
</organism>
<evidence type="ECO:0000256" key="2">
    <source>
        <dbReference type="ARBA" id="ARBA00004202"/>
    </source>
</evidence>
<evidence type="ECO:0000256" key="4">
    <source>
        <dbReference type="ARBA" id="ARBA00004496"/>
    </source>
</evidence>
<evidence type="ECO:0000259" key="19">
    <source>
        <dbReference type="Pfam" id="PF17211"/>
    </source>
</evidence>
<dbReference type="Proteomes" id="UP001142489">
    <property type="component" value="Unassembled WGS sequence"/>
</dbReference>
<accession>A0A9Q0XLF2</accession>
<dbReference type="InterPro" id="IPR024048">
    <property type="entry name" value="VHL_alpha_dom"/>
</dbReference>
<proteinExistence type="inferred from homology"/>
<dbReference type="SUPFAM" id="SSF49468">
    <property type="entry name" value="VHL"/>
    <property type="match status" value="1"/>
</dbReference>
<evidence type="ECO:0000256" key="13">
    <source>
        <dbReference type="ARBA" id="ARBA00059036"/>
    </source>
</evidence>
<feature type="chain" id="PRO_5040196065" description="von Hippel-Lindau disease tumor suppressor" evidence="17">
    <location>
        <begin position="29"/>
        <end position="243"/>
    </location>
</feature>
<evidence type="ECO:0000256" key="15">
    <source>
        <dbReference type="ARBA" id="ARBA00080646"/>
    </source>
</evidence>
<dbReference type="Gene3D" id="2.60.40.780">
    <property type="entry name" value="von Hippel-Lindau disease tumour suppressor, beta domain"/>
    <property type="match status" value="1"/>
</dbReference>
<feature type="domain" description="von Hippel-Lindau disease tumour suppressor beta" evidence="18">
    <location>
        <begin position="91"/>
        <end position="172"/>
    </location>
</feature>
<feature type="domain" description="von Hippel-Lindau disease tumour suppressor alpha" evidence="19">
    <location>
        <begin position="184"/>
        <end position="230"/>
    </location>
</feature>
<evidence type="ECO:0000259" key="18">
    <source>
        <dbReference type="Pfam" id="PF01847"/>
    </source>
</evidence>
<comment type="caution">
    <text evidence="20">The sequence shown here is derived from an EMBL/GenBank/DDBJ whole genome shotgun (WGS) entry which is preliminary data.</text>
</comment>
<dbReference type="InterPro" id="IPR024053">
    <property type="entry name" value="VHL_beta_dom"/>
</dbReference>
<dbReference type="GO" id="GO:0005886">
    <property type="term" value="C:plasma membrane"/>
    <property type="evidence" value="ECO:0007669"/>
    <property type="project" value="UniProtKB-SubCell"/>
</dbReference>
<dbReference type="Gene3D" id="1.10.750.10">
    <property type="entry name" value="von Hippel-Lindau disease tumour suppressor, alpha domain"/>
    <property type="match status" value="1"/>
</dbReference>
<evidence type="ECO:0000256" key="3">
    <source>
        <dbReference type="ARBA" id="ARBA00004240"/>
    </source>
</evidence>
<reference evidence="20" key="1">
    <citation type="journal article" date="2023" name="DNA Res.">
        <title>Chromosome-level genome assembly of Phrynocephalus forsythii using third-generation DNA sequencing and Hi-C analysis.</title>
        <authorList>
            <person name="Qi Y."/>
            <person name="Zhao W."/>
            <person name="Zhao Y."/>
            <person name="Niu C."/>
            <person name="Cao S."/>
            <person name="Zhang Y."/>
        </authorList>
    </citation>
    <scope>NUCLEOTIDE SEQUENCE</scope>
    <source>
        <tissue evidence="20">Muscle</tissue>
    </source>
</reference>
<dbReference type="GO" id="GO:0001666">
    <property type="term" value="P:response to hypoxia"/>
    <property type="evidence" value="ECO:0007669"/>
    <property type="project" value="UniProtKB-ARBA"/>
</dbReference>
<dbReference type="InterPro" id="IPR022772">
    <property type="entry name" value="VHL_tumour_suppress_b/a_dom"/>
</dbReference>
<dbReference type="OrthoDB" id="413400at2759"/>
<dbReference type="AlphaFoldDB" id="A0A9Q0XLF2"/>
<keyword evidence="21" id="KW-1185">Reference proteome</keyword>
<evidence type="ECO:0000256" key="14">
    <source>
        <dbReference type="ARBA" id="ARBA00072532"/>
    </source>
</evidence>
<comment type="similarity">
    <text evidence="6">Belongs to the VHL family.</text>
</comment>
<keyword evidence="9" id="KW-0833">Ubl conjugation pathway</keyword>
<name>A0A9Q0XLF2_9SAUR</name>
<keyword evidence="17" id="KW-0732">Signal</keyword>
<dbReference type="FunFam" id="1.10.750.10:FF:000001">
    <property type="entry name" value="von Hippel-Lindau disease tumor suppressor"/>
    <property type="match status" value="1"/>
</dbReference>
<evidence type="ECO:0000256" key="8">
    <source>
        <dbReference type="ARBA" id="ARBA00022490"/>
    </source>
</evidence>
<dbReference type="GO" id="GO:0005783">
    <property type="term" value="C:endoplasmic reticulum"/>
    <property type="evidence" value="ECO:0007669"/>
    <property type="project" value="UniProtKB-SubCell"/>
</dbReference>
<evidence type="ECO:0000256" key="1">
    <source>
        <dbReference type="ARBA" id="ARBA00004123"/>
    </source>
</evidence>
<dbReference type="InterPro" id="IPR036208">
    <property type="entry name" value="VHL_sf"/>
</dbReference>
<dbReference type="GO" id="GO:0005634">
    <property type="term" value="C:nucleus"/>
    <property type="evidence" value="ECO:0007669"/>
    <property type="project" value="UniProtKB-SubCell"/>
</dbReference>
<sequence length="243" mass="27182">MIRLRLPGPAHAPWLLFVFSFFFSRKRGQLGGGGGWGSAVCEEACWLGRGAFSFLFRSGRWTGRRDAAETRRGSGGGGGGGGGGGEVSQRLRSVNTREPCQVIFCNRSPRSVSPVWLDFEGKPRPYPTLKPGTGRRMHSYLEHLWLFRDAGTDDSLLVNQAELFVATRNVNGQPLFANITLPVFTLKERCLQVVRTLVKPVDYRKLDIVRSLYEDLEDRPDIGKDLKRLSVERSKRLRNGVSD</sequence>
<comment type="pathway">
    <text evidence="5">Protein modification; protein ubiquitination.</text>
</comment>
<keyword evidence="10" id="KW-0256">Endoplasmic reticulum</keyword>
<evidence type="ECO:0000256" key="11">
    <source>
        <dbReference type="ARBA" id="ARBA00023136"/>
    </source>
</evidence>
<gene>
    <name evidence="20" type="ORF">JRQ81_003120</name>
</gene>
<evidence type="ECO:0000256" key="7">
    <source>
        <dbReference type="ARBA" id="ARBA00022475"/>
    </source>
</evidence>
<dbReference type="Pfam" id="PF17211">
    <property type="entry name" value="VHL_C"/>
    <property type="match status" value="1"/>
</dbReference>
<comment type="function">
    <text evidence="13">Involved in the ubiquitination and subsequent proteasomal degradation via the von Hippel-Lindau ubiquitination complex. Seems to act as a target recruitment subunit in the E3 ubiquitin ligase complex and recruits hydroxylated hypoxia-inducible factor (HIF) under normoxic conditions. Involved in transcriptional repression through interaction with HIF1A, HIF1AN and histone deacetylases. Ubiquitinates, in an oxygen-responsive manner, ADRB2. Acts as a negative regulator of mTORC1 by promoting ubiquitination and degradation of RPTOR.</text>
</comment>
<keyword evidence="8" id="KW-0963">Cytoplasm</keyword>
<evidence type="ECO:0000256" key="9">
    <source>
        <dbReference type="ARBA" id="ARBA00022786"/>
    </source>
</evidence>
<keyword evidence="7" id="KW-1003">Cell membrane</keyword>
<feature type="region of interest" description="Disordered" evidence="16">
    <location>
        <begin position="66"/>
        <end position="89"/>
    </location>
</feature>
<evidence type="ECO:0000256" key="12">
    <source>
        <dbReference type="ARBA" id="ARBA00023242"/>
    </source>
</evidence>
<dbReference type="FunFam" id="2.60.40.780:FF:000001">
    <property type="entry name" value="von Hippel-Lindau disease tumor suppressor"/>
    <property type="match status" value="1"/>
</dbReference>
<evidence type="ECO:0000313" key="20">
    <source>
        <dbReference type="EMBL" id="KAJ7316958.1"/>
    </source>
</evidence>
<evidence type="ECO:0000256" key="10">
    <source>
        <dbReference type="ARBA" id="ARBA00022824"/>
    </source>
</evidence>
<evidence type="ECO:0000256" key="6">
    <source>
        <dbReference type="ARBA" id="ARBA00010057"/>
    </source>
</evidence>